<dbReference type="Proteomes" id="UP000051576">
    <property type="component" value="Unassembled WGS sequence"/>
</dbReference>
<name>A0A0R2CAT4_9LACO</name>
<dbReference type="GO" id="GO:0046872">
    <property type="term" value="F:metal ion binding"/>
    <property type="evidence" value="ECO:0007669"/>
    <property type="project" value="UniProtKB-KW"/>
</dbReference>
<dbReference type="PROSITE" id="PS01137">
    <property type="entry name" value="TATD_1"/>
    <property type="match status" value="1"/>
</dbReference>
<dbReference type="SUPFAM" id="SSF51556">
    <property type="entry name" value="Metallo-dependent hydrolases"/>
    <property type="match status" value="1"/>
</dbReference>
<keyword evidence="2" id="KW-0378">Hydrolase</keyword>
<dbReference type="InterPro" id="IPR015991">
    <property type="entry name" value="TatD/YcfH-like"/>
</dbReference>
<evidence type="ECO:0000256" key="3">
    <source>
        <dbReference type="PIRSR" id="PIRSR005902-1"/>
    </source>
</evidence>
<sequence>MDIFDSHTHINDLAFANDLPDVIERAQAFSVTSMLVLAGDHASLRRLQALFALTPQIYGAAGCHPEDAKRYDDIEEQRLKQALQASRMKALGEIGLDYHCQVSHLVQQQVFRRQLVLARQLHLPVSIHNRDAFADTYQLLKAAQIAEFGGVMHSFNGDEKWAQKFLDLGMYLSFSGVVTFKNAAVVRKAFLATPLERVLVETDAPYLAPEPYRGRQNEPGFTRLTLEYLANLRQISARELAAITYQNTIKFLRIKS</sequence>
<dbReference type="eggNOG" id="COG0084">
    <property type="taxonomic scope" value="Bacteria"/>
</dbReference>
<dbReference type="OrthoDB" id="9810005at2"/>
<dbReference type="PIRSF" id="PIRSF005902">
    <property type="entry name" value="DNase_TatD"/>
    <property type="match status" value="1"/>
</dbReference>
<proteinExistence type="predicted"/>
<feature type="binding site" evidence="3">
    <location>
        <position position="128"/>
    </location>
    <ligand>
        <name>a divalent metal cation</name>
        <dbReference type="ChEBI" id="CHEBI:60240"/>
        <label>2</label>
    </ligand>
</feature>
<keyword evidence="1 3" id="KW-0479">Metal-binding</keyword>
<feature type="binding site" evidence="3">
    <location>
        <position position="203"/>
    </location>
    <ligand>
        <name>a divalent metal cation</name>
        <dbReference type="ChEBI" id="CHEBI:60240"/>
        <label>1</label>
    </ligand>
</feature>
<dbReference type="Pfam" id="PF01026">
    <property type="entry name" value="TatD_DNase"/>
    <property type="match status" value="1"/>
</dbReference>
<dbReference type="PANTHER" id="PTHR46124">
    <property type="entry name" value="D-AMINOACYL-TRNA DEACYLASE"/>
    <property type="match status" value="1"/>
</dbReference>
<dbReference type="AlphaFoldDB" id="A0A0R2CAT4"/>
<feature type="binding site" evidence="3">
    <location>
        <position position="9"/>
    </location>
    <ligand>
        <name>a divalent metal cation</name>
        <dbReference type="ChEBI" id="CHEBI:60240"/>
        <label>1</label>
    </ligand>
</feature>
<dbReference type="InterPro" id="IPR032466">
    <property type="entry name" value="Metal_Hydrolase"/>
</dbReference>
<dbReference type="PATRIC" id="fig|1133569.4.peg.2110"/>
<gene>
    <name evidence="4" type="ORF">FD21_GL001954</name>
</gene>
<feature type="binding site" evidence="3">
    <location>
        <position position="153"/>
    </location>
    <ligand>
        <name>a divalent metal cation</name>
        <dbReference type="ChEBI" id="CHEBI:60240"/>
        <label>2</label>
    </ligand>
</feature>
<dbReference type="EMBL" id="AYYX01000074">
    <property type="protein sequence ID" value="KRM84595.1"/>
    <property type="molecule type" value="Genomic_DNA"/>
</dbReference>
<dbReference type="GO" id="GO:0016788">
    <property type="term" value="F:hydrolase activity, acting on ester bonds"/>
    <property type="evidence" value="ECO:0007669"/>
    <property type="project" value="InterPro"/>
</dbReference>
<comment type="caution">
    <text evidence="4">The sequence shown here is derived from an EMBL/GenBank/DDBJ whole genome shotgun (WGS) entry which is preliminary data.</text>
</comment>
<dbReference type="InterPro" id="IPR018228">
    <property type="entry name" value="DNase_TatD-rel_CS"/>
</dbReference>
<protein>
    <submittedName>
        <fullName evidence="4">TatD family deoxyribonuclease</fullName>
    </submittedName>
</protein>
<reference evidence="4 5" key="1">
    <citation type="journal article" date="2015" name="Genome Announc.">
        <title>Expanding the biotechnology potential of lactobacilli through comparative genomics of 213 strains and associated genera.</title>
        <authorList>
            <person name="Sun Z."/>
            <person name="Harris H.M."/>
            <person name="McCann A."/>
            <person name="Guo C."/>
            <person name="Argimon S."/>
            <person name="Zhang W."/>
            <person name="Yang X."/>
            <person name="Jeffery I.B."/>
            <person name="Cooney J.C."/>
            <person name="Kagawa T.F."/>
            <person name="Liu W."/>
            <person name="Song Y."/>
            <person name="Salvetti E."/>
            <person name="Wrobel A."/>
            <person name="Rasinkangas P."/>
            <person name="Parkhill J."/>
            <person name="Rea M.C."/>
            <person name="O'Sullivan O."/>
            <person name="Ritari J."/>
            <person name="Douillard F.P."/>
            <person name="Paul Ross R."/>
            <person name="Yang R."/>
            <person name="Briner A.E."/>
            <person name="Felis G.E."/>
            <person name="de Vos W.M."/>
            <person name="Barrangou R."/>
            <person name="Klaenhammer T.R."/>
            <person name="Caufield P.W."/>
            <person name="Cui Y."/>
            <person name="Zhang H."/>
            <person name="O'Toole P.W."/>
        </authorList>
    </citation>
    <scope>NUCLEOTIDE SEQUENCE [LARGE SCALE GENOMIC DNA]</scope>
    <source>
        <strain evidence="4 5">DSM 20605</strain>
    </source>
</reference>
<dbReference type="CDD" id="cd01310">
    <property type="entry name" value="TatD_DNAse"/>
    <property type="match status" value="1"/>
</dbReference>
<dbReference type="GO" id="GO:0005829">
    <property type="term" value="C:cytosol"/>
    <property type="evidence" value="ECO:0007669"/>
    <property type="project" value="TreeGrafter"/>
</dbReference>
<dbReference type="NCBIfam" id="TIGR00010">
    <property type="entry name" value="YchF/TatD family DNA exonuclease"/>
    <property type="match status" value="1"/>
</dbReference>
<feature type="binding site" evidence="3">
    <location>
        <position position="7"/>
    </location>
    <ligand>
        <name>a divalent metal cation</name>
        <dbReference type="ChEBI" id="CHEBI:60240"/>
        <label>1</label>
    </ligand>
</feature>
<dbReference type="InterPro" id="IPR001130">
    <property type="entry name" value="TatD-like"/>
</dbReference>
<organism evidence="4 5">
    <name type="scientific">Liquorilactobacillus vini DSM 20605</name>
    <dbReference type="NCBI Taxonomy" id="1133569"/>
    <lineage>
        <taxon>Bacteria</taxon>
        <taxon>Bacillati</taxon>
        <taxon>Bacillota</taxon>
        <taxon>Bacilli</taxon>
        <taxon>Lactobacillales</taxon>
        <taxon>Lactobacillaceae</taxon>
        <taxon>Liquorilactobacillus</taxon>
    </lineage>
</organism>
<keyword evidence="5" id="KW-1185">Reference proteome</keyword>
<dbReference type="RefSeq" id="WP_010580737.1">
    <property type="nucleotide sequence ID" value="NZ_AHYZ01000109.1"/>
</dbReference>
<evidence type="ECO:0000313" key="4">
    <source>
        <dbReference type="EMBL" id="KRM84595.1"/>
    </source>
</evidence>
<dbReference type="STRING" id="1133569.FD21_GL001954"/>
<dbReference type="Gene3D" id="3.20.20.140">
    <property type="entry name" value="Metal-dependent hydrolases"/>
    <property type="match status" value="1"/>
</dbReference>
<accession>A0A0R2CAT4</accession>
<evidence type="ECO:0000313" key="5">
    <source>
        <dbReference type="Proteomes" id="UP000051576"/>
    </source>
</evidence>
<evidence type="ECO:0000256" key="2">
    <source>
        <dbReference type="ARBA" id="ARBA00022801"/>
    </source>
</evidence>
<dbReference type="PANTHER" id="PTHR46124:SF2">
    <property type="entry name" value="D-AMINOACYL-TRNA DEACYLASE"/>
    <property type="match status" value="1"/>
</dbReference>
<feature type="binding site" evidence="3">
    <location>
        <position position="93"/>
    </location>
    <ligand>
        <name>a divalent metal cation</name>
        <dbReference type="ChEBI" id="CHEBI:60240"/>
        <label>1</label>
    </ligand>
</feature>
<dbReference type="GO" id="GO:0004536">
    <property type="term" value="F:DNA nuclease activity"/>
    <property type="evidence" value="ECO:0007669"/>
    <property type="project" value="InterPro"/>
</dbReference>
<dbReference type="FunFam" id="3.20.20.140:FF:000005">
    <property type="entry name" value="TatD family hydrolase"/>
    <property type="match status" value="1"/>
</dbReference>
<evidence type="ECO:0000256" key="1">
    <source>
        <dbReference type="ARBA" id="ARBA00022723"/>
    </source>
</evidence>